<dbReference type="Pfam" id="PF14322">
    <property type="entry name" value="SusD-like_3"/>
    <property type="match status" value="1"/>
</dbReference>
<feature type="domain" description="RagB/SusD" evidence="6">
    <location>
        <begin position="369"/>
        <end position="478"/>
    </location>
</feature>
<keyword evidence="3" id="KW-0732">Signal</keyword>
<dbReference type="InterPro" id="IPR012944">
    <property type="entry name" value="SusD_RagB_dom"/>
</dbReference>
<organism evidence="8 9">
    <name type="scientific">Aquimarina rubra</name>
    <dbReference type="NCBI Taxonomy" id="1920033"/>
    <lineage>
        <taxon>Bacteria</taxon>
        <taxon>Pseudomonadati</taxon>
        <taxon>Bacteroidota</taxon>
        <taxon>Flavobacteriia</taxon>
        <taxon>Flavobacteriales</taxon>
        <taxon>Flavobacteriaceae</taxon>
        <taxon>Aquimarina</taxon>
    </lineage>
</organism>
<dbReference type="Pfam" id="PF07980">
    <property type="entry name" value="SusD_RagB"/>
    <property type="match status" value="1"/>
</dbReference>
<dbReference type="Gene3D" id="1.25.40.390">
    <property type="match status" value="1"/>
</dbReference>
<evidence type="ECO:0000256" key="5">
    <source>
        <dbReference type="ARBA" id="ARBA00023237"/>
    </source>
</evidence>
<evidence type="ECO:0000313" key="9">
    <source>
        <dbReference type="Proteomes" id="UP001597319"/>
    </source>
</evidence>
<dbReference type="PROSITE" id="PS51257">
    <property type="entry name" value="PROKAR_LIPOPROTEIN"/>
    <property type="match status" value="1"/>
</dbReference>
<gene>
    <name evidence="8" type="ORF">ACFSR1_01750</name>
</gene>
<dbReference type="SUPFAM" id="SSF48452">
    <property type="entry name" value="TPR-like"/>
    <property type="match status" value="1"/>
</dbReference>
<reference evidence="9" key="1">
    <citation type="journal article" date="2019" name="Int. J. Syst. Evol. Microbiol.">
        <title>The Global Catalogue of Microorganisms (GCM) 10K type strain sequencing project: providing services to taxonomists for standard genome sequencing and annotation.</title>
        <authorList>
            <consortium name="The Broad Institute Genomics Platform"/>
            <consortium name="The Broad Institute Genome Sequencing Center for Infectious Disease"/>
            <person name="Wu L."/>
            <person name="Ma J."/>
        </authorList>
    </citation>
    <scope>NUCLEOTIDE SEQUENCE [LARGE SCALE GENOMIC DNA]</scope>
    <source>
        <strain evidence="9">KCTC 52274</strain>
    </source>
</reference>
<dbReference type="RefSeq" id="WP_378289022.1">
    <property type="nucleotide sequence ID" value="NZ_JBHULE010000002.1"/>
</dbReference>
<dbReference type="Proteomes" id="UP001597319">
    <property type="component" value="Unassembled WGS sequence"/>
</dbReference>
<evidence type="ECO:0000259" key="7">
    <source>
        <dbReference type="Pfam" id="PF14322"/>
    </source>
</evidence>
<keyword evidence="9" id="KW-1185">Reference proteome</keyword>
<accession>A0ABW5LCG8</accession>
<keyword evidence="4" id="KW-0472">Membrane</keyword>
<name>A0ABW5LCG8_9FLAO</name>
<dbReference type="EMBL" id="JBHULE010000002">
    <property type="protein sequence ID" value="MFD2561373.1"/>
    <property type="molecule type" value="Genomic_DNA"/>
</dbReference>
<evidence type="ECO:0000256" key="2">
    <source>
        <dbReference type="ARBA" id="ARBA00006275"/>
    </source>
</evidence>
<dbReference type="InterPro" id="IPR011990">
    <property type="entry name" value="TPR-like_helical_dom_sf"/>
</dbReference>
<keyword evidence="5" id="KW-0998">Cell outer membrane</keyword>
<evidence type="ECO:0000256" key="1">
    <source>
        <dbReference type="ARBA" id="ARBA00004442"/>
    </source>
</evidence>
<proteinExistence type="inferred from homology"/>
<feature type="domain" description="SusD-like N-terminal" evidence="7">
    <location>
        <begin position="24"/>
        <end position="236"/>
    </location>
</feature>
<comment type="similarity">
    <text evidence="2">Belongs to the SusD family.</text>
</comment>
<evidence type="ECO:0000259" key="6">
    <source>
        <dbReference type="Pfam" id="PF07980"/>
    </source>
</evidence>
<dbReference type="InterPro" id="IPR033985">
    <property type="entry name" value="SusD-like_N"/>
</dbReference>
<evidence type="ECO:0000313" key="8">
    <source>
        <dbReference type="EMBL" id="MFD2561373.1"/>
    </source>
</evidence>
<comment type="caution">
    <text evidence="8">The sequence shown here is derived from an EMBL/GenBank/DDBJ whole genome shotgun (WGS) entry which is preliminary data.</text>
</comment>
<evidence type="ECO:0000256" key="3">
    <source>
        <dbReference type="ARBA" id="ARBA00022729"/>
    </source>
</evidence>
<evidence type="ECO:0000256" key="4">
    <source>
        <dbReference type="ARBA" id="ARBA00023136"/>
    </source>
</evidence>
<comment type="subcellular location">
    <subcellularLocation>
        <location evidence="1">Cell outer membrane</location>
    </subcellularLocation>
</comment>
<sequence>MNKYKLTPYILLVSFILSFTSCDDYLDELPDDRLELDTAEKAAKVVADSYSQGSYAFTDMYTDLAGPTGLENGGVIANAGGNFIDQNSLQLYSWQDVDGISQDTPTYFWDRSYEAIAQTNEVLAVIDDLPGSTDFKNAIKGEALLSRAYSHFMLVNVFALHYDQNASTNLGIPYVLQPETRFLPTYERNTVQEVYDFVEKDLLEGLSLINDQFFSGSKKYHFTKKAGLAFASRFYLWKRDYVNCIKYSDLFFDGNPELYVKNYDELQGSTYNDIADKYNETTDDSNVLVMQKFSNHQRVGTGFRLNITDLSVLFNNPLNAFDQRTSTGIWNVGTDARYTARLREYFFRENLSSNSGLPYHVSIELKGEEVLLNRAEALLFTGAQDDALSDINVLARLRYNNQEYNDINQIITYYNASDAIDAIEQLILDERKKEFWDHGLRWFDIKRFNLSVSHRLPENFGGETLELSTDDLRKAIQIPDSAIDFGIAPNPR</sequence>
<protein>
    <submittedName>
        <fullName evidence="8">RagB/SusD family nutrient uptake outer membrane protein</fullName>
    </submittedName>
</protein>